<dbReference type="AlphaFoldDB" id="A0A8S3X2C6"/>
<feature type="region of interest" description="Disordered" evidence="1">
    <location>
        <begin position="1"/>
        <end position="38"/>
    </location>
</feature>
<evidence type="ECO:0000256" key="1">
    <source>
        <dbReference type="SAM" id="MobiDB-lite"/>
    </source>
</evidence>
<comment type="caution">
    <text evidence="2">The sequence shown here is derived from an EMBL/GenBank/DDBJ whole genome shotgun (WGS) entry which is preliminary data.</text>
</comment>
<dbReference type="OrthoDB" id="10065929at2759"/>
<sequence length="207" mass="23490">MKKQKLKNKIKKRGLRNNKIKKNHETDSNSSCSYQLDDSSDEDANTFWETLLTTELSDDIDINETCKQVSEIASTSTEMASASIELPASIETSSNLMELATTSKDMPSFSEESLVSDVPKEGTFVLAKFSSTRGKKTYKYVCRVQEVSDTKIVVTGLKSYKRKNTFRIIEDDISIIDFDDVVTYLPQPENLDAELFKFPYNIDVYEV</sequence>
<gene>
    <name evidence="2" type="ORF">PAPOLLO_LOCUS11874</name>
</gene>
<evidence type="ECO:0000313" key="3">
    <source>
        <dbReference type="Proteomes" id="UP000691718"/>
    </source>
</evidence>
<reference evidence="2" key="1">
    <citation type="submission" date="2021-04" db="EMBL/GenBank/DDBJ databases">
        <authorList>
            <person name="Tunstrom K."/>
        </authorList>
    </citation>
    <scope>NUCLEOTIDE SEQUENCE</scope>
</reference>
<protein>
    <submittedName>
        <fullName evidence="2">(apollo) hypothetical protein</fullName>
    </submittedName>
</protein>
<dbReference type="Proteomes" id="UP000691718">
    <property type="component" value="Unassembled WGS sequence"/>
</dbReference>
<proteinExistence type="predicted"/>
<evidence type="ECO:0000313" key="2">
    <source>
        <dbReference type="EMBL" id="CAG4989905.1"/>
    </source>
</evidence>
<accession>A0A8S3X2C6</accession>
<keyword evidence="3" id="KW-1185">Reference proteome</keyword>
<name>A0A8S3X2C6_PARAO</name>
<organism evidence="2 3">
    <name type="scientific">Parnassius apollo</name>
    <name type="common">Apollo butterfly</name>
    <name type="synonym">Papilio apollo</name>
    <dbReference type="NCBI Taxonomy" id="110799"/>
    <lineage>
        <taxon>Eukaryota</taxon>
        <taxon>Metazoa</taxon>
        <taxon>Ecdysozoa</taxon>
        <taxon>Arthropoda</taxon>
        <taxon>Hexapoda</taxon>
        <taxon>Insecta</taxon>
        <taxon>Pterygota</taxon>
        <taxon>Neoptera</taxon>
        <taxon>Endopterygota</taxon>
        <taxon>Lepidoptera</taxon>
        <taxon>Glossata</taxon>
        <taxon>Ditrysia</taxon>
        <taxon>Papilionoidea</taxon>
        <taxon>Papilionidae</taxon>
        <taxon>Parnassiinae</taxon>
        <taxon>Parnassini</taxon>
        <taxon>Parnassius</taxon>
        <taxon>Parnassius</taxon>
    </lineage>
</organism>
<feature type="compositionally biased region" description="Polar residues" evidence="1">
    <location>
        <begin position="28"/>
        <end position="37"/>
    </location>
</feature>
<feature type="compositionally biased region" description="Basic residues" evidence="1">
    <location>
        <begin position="1"/>
        <end position="22"/>
    </location>
</feature>
<dbReference type="EMBL" id="CAJQZP010000858">
    <property type="protein sequence ID" value="CAG4989905.1"/>
    <property type="molecule type" value="Genomic_DNA"/>
</dbReference>